<proteinExistence type="predicted"/>
<evidence type="ECO:0000256" key="1">
    <source>
        <dbReference type="SAM" id="MobiDB-lite"/>
    </source>
</evidence>
<accession>A0A3L8SDK3</accession>
<name>A0A3L8SDK3_CHLGU</name>
<dbReference type="EMBL" id="QUSF01000027">
    <property type="protein sequence ID" value="RLW00408.1"/>
    <property type="molecule type" value="Genomic_DNA"/>
</dbReference>
<gene>
    <name evidence="2" type="ORF">DV515_00008828</name>
</gene>
<feature type="region of interest" description="Disordered" evidence="1">
    <location>
        <begin position="1"/>
        <end position="20"/>
    </location>
</feature>
<evidence type="ECO:0000313" key="2">
    <source>
        <dbReference type="EMBL" id="RLW00408.1"/>
    </source>
</evidence>
<organism evidence="2 3">
    <name type="scientific">Chloebia gouldiae</name>
    <name type="common">Gouldian finch</name>
    <name type="synonym">Erythrura gouldiae</name>
    <dbReference type="NCBI Taxonomy" id="44316"/>
    <lineage>
        <taxon>Eukaryota</taxon>
        <taxon>Metazoa</taxon>
        <taxon>Chordata</taxon>
        <taxon>Craniata</taxon>
        <taxon>Vertebrata</taxon>
        <taxon>Euteleostomi</taxon>
        <taxon>Archelosauria</taxon>
        <taxon>Archosauria</taxon>
        <taxon>Dinosauria</taxon>
        <taxon>Saurischia</taxon>
        <taxon>Theropoda</taxon>
        <taxon>Coelurosauria</taxon>
        <taxon>Aves</taxon>
        <taxon>Neognathae</taxon>
        <taxon>Neoaves</taxon>
        <taxon>Telluraves</taxon>
        <taxon>Australaves</taxon>
        <taxon>Passeriformes</taxon>
        <taxon>Passeroidea</taxon>
        <taxon>Passeridae</taxon>
        <taxon>Chloebia</taxon>
    </lineage>
</organism>
<keyword evidence="3" id="KW-1185">Reference proteome</keyword>
<evidence type="ECO:0000313" key="3">
    <source>
        <dbReference type="Proteomes" id="UP000276834"/>
    </source>
</evidence>
<dbReference type="AlphaFoldDB" id="A0A3L8SDK3"/>
<protein>
    <submittedName>
        <fullName evidence="2">Uncharacterized protein</fullName>
    </submittedName>
</protein>
<comment type="caution">
    <text evidence="2">The sequence shown here is derived from an EMBL/GenBank/DDBJ whole genome shotgun (WGS) entry which is preliminary data.</text>
</comment>
<feature type="compositionally biased region" description="Pro residues" evidence="1">
    <location>
        <begin position="1"/>
        <end position="12"/>
    </location>
</feature>
<dbReference type="Proteomes" id="UP000276834">
    <property type="component" value="Unassembled WGS sequence"/>
</dbReference>
<sequence length="60" mass="6365">MGAEPLSPPPSLPRLSHPHHTPQPCFKCFYQQPLSCLAAAGTFGRGCAGLHAKPSEIGRL</sequence>
<reference evidence="2 3" key="1">
    <citation type="journal article" date="2018" name="Proc. R. Soc. B">
        <title>A non-coding region near Follistatin controls head colour polymorphism in the Gouldian finch.</title>
        <authorList>
            <person name="Toomey M.B."/>
            <person name="Marques C.I."/>
            <person name="Andrade P."/>
            <person name="Araujo P.M."/>
            <person name="Sabatino S."/>
            <person name="Gazda M.A."/>
            <person name="Afonso S."/>
            <person name="Lopes R.J."/>
            <person name="Corbo J.C."/>
            <person name="Carneiro M."/>
        </authorList>
    </citation>
    <scope>NUCLEOTIDE SEQUENCE [LARGE SCALE GENOMIC DNA]</scope>
    <source>
        <strain evidence="2">Red01</strain>
        <tissue evidence="2">Muscle</tissue>
    </source>
</reference>